<feature type="signal peptide" evidence="1">
    <location>
        <begin position="1"/>
        <end position="19"/>
    </location>
</feature>
<dbReference type="GeneID" id="5893083"/>
<dbReference type="OMA" id="KWLSKAN"/>
<proteinExistence type="predicted"/>
<protein>
    <recommendedName>
        <fullName evidence="4">Conditioned medium factor</fullName>
    </recommendedName>
</protein>
<dbReference type="Gene3D" id="3.40.50.1820">
    <property type="entry name" value="alpha/beta hydrolase"/>
    <property type="match status" value="1"/>
</dbReference>
<reference evidence="2 3" key="1">
    <citation type="journal article" date="2008" name="Nature">
        <title>The genome of the choanoflagellate Monosiga brevicollis and the origin of metazoans.</title>
        <authorList>
            <consortium name="JGI Sequencing"/>
            <person name="King N."/>
            <person name="Westbrook M.J."/>
            <person name="Young S.L."/>
            <person name="Kuo A."/>
            <person name="Abedin M."/>
            <person name="Chapman J."/>
            <person name="Fairclough S."/>
            <person name="Hellsten U."/>
            <person name="Isogai Y."/>
            <person name="Letunic I."/>
            <person name="Marr M."/>
            <person name="Pincus D."/>
            <person name="Putnam N."/>
            <person name="Rokas A."/>
            <person name="Wright K.J."/>
            <person name="Zuzow R."/>
            <person name="Dirks W."/>
            <person name="Good M."/>
            <person name="Goodstein D."/>
            <person name="Lemons D."/>
            <person name="Li W."/>
            <person name="Lyons J.B."/>
            <person name="Morris A."/>
            <person name="Nichols S."/>
            <person name="Richter D.J."/>
            <person name="Salamov A."/>
            <person name="Bork P."/>
            <person name="Lim W.A."/>
            <person name="Manning G."/>
            <person name="Miller W.T."/>
            <person name="McGinnis W."/>
            <person name="Shapiro H."/>
            <person name="Tjian R."/>
            <person name="Grigoriev I.V."/>
            <person name="Rokhsar D."/>
        </authorList>
    </citation>
    <scope>NUCLEOTIDE SEQUENCE [LARGE SCALE GENOMIC DNA]</scope>
    <source>
        <strain evidence="3">MX1 / ATCC 50154</strain>
    </source>
</reference>
<keyword evidence="3" id="KW-1185">Reference proteome</keyword>
<organism evidence="2 3">
    <name type="scientific">Monosiga brevicollis</name>
    <name type="common">Choanoflagellate</name>
    <dbReference type="NCBI Taxonomy" id="81824"/>
    <lineage>
        <taxon>Eukaryota</taxon>
        <taxon>Choanoflagellata</taxon>
        <taxon>Craspedida</taxon>
        <taxon>Salpingoecidae</taxon>
        <taxon>Monosiga</taxon>
    </lineage>
</organism>
<dbReference type="EMBL" id="CH991560">
    <property type="protein sequence ID" value="EDQ87292.1"/>
    <property type="molecule type" value="Genomic_DNA"/>
</dbReference>
<dbReference type="GO" id="GO:0016787">
    <property type="term" value="F:hydrolase activity"/>
    <property type="evidence" value="ECO:0000318"/>
    <property type="project" value="GO_Central"/>
</dbReference>
<evidence type="ECO:0000313" key="2">
    <source>
        <dbReference type="EMBL" id="EDQ87292.1"/>
    </source>
</evidence>
<gene>
    <name evidence="2" type="ORF">MONBRDRAFT_38077</name>
</gene>
<keyword evidence="1" id="KW-0732">Signal</keyword>
<dbReference type="AlphaFoldDB" id="A9V5J0"/>
<dbReference type="InParanoid" id="A9V5J0"/>
<evidence type="ECO:0000256" key="1">
    <source>
        <dbReference type="SAM" id="SignalP"/>
    </source>
</evidence>
<dbReference type="eggNOG" id="ENOG502RYH8">
    <property type="taxonomic scope" value="Eukaryota"/>
</dbReference>
<accession>A9V5J0</accession>
<dbReference type="Proteomes" id="UP000001357">
    <property type="component" value="Unassembled WGS sequence"/>
</dbReference>
<name>A9V5J0_MONBE</name>
<dbReference type="SUPFAM" id="SSF53474">
    <property type="entry name" value="alpha/beta-Hydrolases"/>
    <property type="match status" value="1"/>
</dbReference>
<sequence>MARASLLLVLVAVAAAVSAVELFPKQLNGPPSEFSRHGIPDATKGALYRDSALFFVKYQASATNANQLVFTQDLAVDSTTAFRLVVRTSLDDVATVAVTAPDGSAFDLDAYASNSMWPIGDQIINTTVYEVPNPVTGVYQLTLTVDGMSEDDLRAFVADKPRGTTHQGLVILQNDAPEEIYSHLSTYKSSMCQSDDLTILARMYDASANPKLSGVNKGLAPTPLRESVTSAELEIIYPDGSIHEVAMHDDGLHSDGEADDGVFGGDFVPADKGYYLVQSVFRGTNDAGAPYVRTAEHQVKIVANDIRLASTYTTELHTSAPRVVFKVPVSNADGSPVDTSAGYRAYAQVWGKHLFSSQQTATAWTSALVYPQQATDGSYYVPLEMDLKWALKAGTTYPFTLQDVYLQEVNTMVPVATMDTMTLDSYDRSVHVGVSRALFGLNRTYAGEEDEAMRFGIRPAHLQRTNLTDSTRRLVLLHGYCADGNPWQKQSEDWPADALYFNDAKQSRSHDEFAQLVQQFVADSGVDSYALIGHSQGGIVTMHTLNYYWTGLDLAPDGVRKTQSLASPYQGNTGAGGWAELLGSLGGCGENQDLTRDGAELWLAGLSAAAVSQQFFYTTQYGPGGLFGDGYCNKLVNTVLKKPNDGATESEYAPLEGATHVDNFVGQCHIPDMNWPASFWDKDRNAEMRAAAGF</sequence>
<feature type="chain" id="PRO_5002745295" description="Conditioned medium factor" evidence="1">
    <location>
        <begin position="20"/>
        <end position="694"/>
    </location>
</feature>
<evidence type="ECO:0008006" key="4">
    <source>
        <dbReference type="Google" id="ProtNLM"/>
    </source>
</evidence>
<dbReference type="KEGG" id="mbr:MONBRDRAFT_38077"/>
<dbReference type="InterPro" id="IPR029058">
    <property type="entry name" value="AB_hydrolase_fold"/>
</dbReference>
<dbReference type="RefSeq" id="XP_001747905.1">
    <property type="nucleotide sequence ID" value="XM_001747853.1"/>
</dbReference>
<dbReference type="NCBIfam" id="NF041940">
    <property type="entry name" value="choice_anch_X"/>
    <property type="match status" value="1"/>
</dbReference>
<evidence type="ECO:0000313" key="3">
    <source>
        <dbReference type="Proteomes" id="UP000001357"/>
    </source>
</evidence>